<dbReference type="Proteomes" id="UP001153069">
    <property type="component" value="Unassembled WGS sequence"/>
</dbReference>
<evidence type="ECO:0000256" key="1">
    <source>
        <dbReference type="ARBA" id="ARBA00001966"/>
    </source>
</evidence>
<name>A0A9N8DU99_9STRA</name>
<dbReference type="OrthoDB" id="204498at2759"/>
<keyword evidence="11" id="KW-1185">Reference proteome</keyword>
<protein>
    <submittedName>
        <fullName evidence="10">RNA methyltransferase RlmN</fullName>
    </submittedName>
</protein>
<keyword evidence="8" id="KW-0472">Membrane</keyword>
<evidence type="ECO:0000256" key="2">
    <source>
        <dbReference type="ARBA" id="ARBA00022485"/>
    </source>
</evidence>
<dbReference type="GO" id="GO:0070475">
    <property type="term" value="P:rRNA base methylation"/>
    <property type="evidence" value="ECO:0007669"/>
    <property type="project" value="TreeGrafter"/>
</dbReference>
<gene>
    <name evidence="10" type="ORF">SEMRO_355_G125110.1</name>
</gene>
<dbReference type="InterPro" id="IPR013785">
    <property type="entry name" value="Aldolase_TIM"/>
</dbReference>
<dbReference type="GO" id="GO:0030488">
    <property type="term" value="P:tRNA methylation"/>
    <property type="evidence" value="ECO:0007669"/>
    <property type="project" value="TreeGrafter"/>
</dbReference>
<comment type="cofactor">
    <cofactor evidence="1">
        <name>[4Fe-4S] cluster</name>
        <dbReference type="ChEBI" id="CHEBI:49883"/>
    </cofactor>
</comment>
<feature type="compositionally biased region" description="Polar residues" evidence="7">
    <location>
        <begin position="522"/>
        <end position="538"/>
    </location>
</feature>
<keyword evidence="5" id="KW-0408">Iron</keyword>
<comment type="caution">
    <text evidence="10">The sequence shown here is derived from an EMBL/GenBank/DDBJ whole genome shotgun (WGS) entry which is preliminary data.</text>
</comment>
<dbReference type="AlphaFoldDB" id="A0A9N8DU99"/>
<keyword evidence="10" id="KW-0808">Transferase</keyword>
<evidence type="ECO:0000256" key="7">
    <source>
        <dbReference type="SAM" id="MobiDB-lite"/>
    </source>
</evidence>
<evidence type="ECO:0000259" key="9">
    <source>
        <dbReference type="PROSITE" id="PS51918"/>
    </source>
</evidence>
<reference evidence="10" key="1">
    <citation type="submission" date="2020-06" db="EMBL/GenBank/DDBJ databases">
        <authorList>
            <consortium name="Plant Systems Biology data submission"/>
        </authorList>
    </citation>
    <scope>NUCLEOTIDE SEQUENCE</scope>
    <source>
        <strain evidence="10">D6</strain>
    </source>
</reference>
<accession>A0A9N8DU99</accession>
<feature type="compositionally biased region" description="Low complexity" evidence="7">
    <location>
        <begin position="236"/>
        <end position="246"/>
    </location>
</feature>
<dbReference type="EMBL" id="CAICTM010000354">
    <property type="protein sequence ID" value="CAB9508659.1"/>
    <property type="molecule type" value="Genomic_DNA"/>
</dbReference>
<feature type="region of interest" description="Disordered" evidence="7">
    <location>
        <begin position="498"/>
        <end position="538"/>
    </location>
</feature>
<evidence type="ECO:0000256" key="6">
    <source>
        <dbReference type="ARBA" id="ARBA00023014"/>
    </source>
</evidence>
<feature type="domain" description="Radical SAM core" evidence="9">
    <location>
        <begin position="177"/>
        <end position="464"/>
    </location>
</feature>
<feature type="region of interest" description="Disordered" evidence="7">
    <location>
        <begin position="234"/>
        <end position="257"/>
    </location>
</feature>
<evidence type="ECO:0000256" key="4">
    <source>
        <dbReference type="ARBA" id="ARBA00022723"/>
    </source>
</evidence>
<feature type="compositionally biased region" description="Low complexity" evidence="7">
    <location>
        <begin position="1"/>
        <end position="11"/>
    </location>
</feature>
<proteinExistence type="predicted"/>
<dbReference type="SFLD" id="SFLDS00029">
    <property type="entry name" value="Radical_SAM"/>
    <property type="match status" value="1"/>
</dbReference>
<feature type="transmembrane region" description="Helical" evidence="8">
    <location>
        <begin position="547"/>
        <end position="570"/>
    </location>
</feature>
<feature type="region of interest" description="Disordered" evidence="7">
    <location>
        <begin position="365"/>
        <end position="387"/>
    </location>
</feature>
<evidence type="ECO:0000256" key="3">
    <source>
        <dbReference type="ARBA" id="ARBA00022691"/>
    </source>
</evidence>
<keyword evidence="4" id="KW-0479">Metal-binding</keyword>
<dbReference type="GO" id="GO:0008168">
    <property type="term" value="F:methyltransferase activity"/>
    <property type="evidence" value="ECO:0007669"/>
    <property type="project" value="UniProtKB-KW"/>
</dbReference>
<evidence type="ECO:0000256" key="5">
    <source>
        <dbReference type="ARBA" id="ARBA00023004"/>
    </source>
</evidence>
<dbReference type="GO" id="GO:0046872">
    <property type="term" value="F:metal ion binding"/>
    <property type="evidence" value="ECO:0007669"/>
    <property type="project" value="UniProtKB-KW"/>
</dbReference>
<keyword evidence="3" id="KW-0949">S-adenosyl-L-methionine</keyword>
<evidence type="ECO:0000313" key="11">
    <source>
        <dbReference type="Proteomes" id="UP001153069"/>
    </source>
</evidence>
<dbReference type="GO" id="GO:0051539">
    <property type="term" value="F:4 iron, 4 sulfur cluster binding"/>
    <property type="evidence" value="ECO:0007669"/>
    <property type="project" value="UniProtKB-KW"/>
</dbReference>
<dbReference type="InterPro" id="IPR007197">
    <property type="entry name" value="rSAM"/>
</dbReference>
<dbReference type="PANTHER" id="PTHR30544">
    <property type="entry name" value="23S RRNA METHYLTRANSFERASE"/>
    <property type="match status" value="1"/>
</dbReference>
<keyword evidence="10" id="KW-0489">Methyltransferase</keyword>
<keyword evidence="8" id="KW-1133">Transmembrane helix</keyword>
<evidence type="ECO:0000256" key="8">
    <source>
        <dbReference type="SAM" id="Phobius"/>
    </source>
</evidence>
<dbReference type="PANTHER" id="PTHR30544:SF8">
    <property type="entry name" value="RADICAL SAM SUPERFAMILY PROTEIN"/>
    <property type="match status" value="1"/>
</dbReference>
<keyword evidence="6" id="KW-0411">Iron-sulfur</keyword>
<feature type="region of interest" description="Disordered" evidence="7">
    <location>
        <begin position="1"/>
        <end position="26"/>
    </location>
</feature>
<dbReference type="InterPro" id="IPR040072">
    <property type="entry name" value="Methyltransferase_A"/>
</dbReference>
<dbReference type="PROSITE" id="PS51918">
    <property type="entry name" value="RADICAL_SAM"/>
    <property type="match status" value="1"/>
</dbReference>
<sequence>MPAESSSSISIKPKKGRGRPAPSPRSILDRQALLQALDERDIVVKQEHITGFYQSLHRHHYPPLTNFVEQYYHNEKLAAGNNVSKKENATITEQPQLPLKNAITTRKNRNRINLPKLFLQFLADPANGFVTVTSQVAKVMTSGDGSTTKLAVQLHDGQLVESVLMRYGARQENKILKSGRASLCVSSQVGCAMACNFCATGMMGLTGSLHYSEILEQVIHAERILAKEALERRTLQQENNNNNNNEQSKKQSKKDKTNTDLDVVRNIVFMGMGEPLDNYSNVVEACRALIDRKRWNLAHGRVTVSTVGIASKIRKLTQDLPEVSLALSLHAPNQRLRSVIVPTAKHYPIQDIIDALDGHMKAAIQPRQSDANTHHRPPNGSSSSRRRAMIEYVMLEGETSSFECAHELGKLCQDRNLVVNLIPYNQTDVKDKLRCPSREHIREFQRIVTSYGTFCTTRRTMGADIDSACGQLVVLENNNNKEKAVVLDIEDGIGPIASTKTSSVSNNNNSKSVAVVKKSSSRETPASINPPASNDNNGATATDLEKWILPLQIATAISASCFLLSTALYLKQRRQ</sequence>
<feature type="compositionally biased region" description="Low complexity" evidence="7">
    <location>
        <begin position="498"/>
        <end position="518"/>
    </location>
</feature>
<evidence type="ECO:0000313" key="10">
    <source>
        <dbReference type="EMBL" id="CAB9508659.1"/>
    </source>
</evidence>
<keyword evidence="2" id="KW-0004">4Fe-4S</keyword>
<dbReference type="Gene3D" id="3.20.20.70">
    <property type="entry name" value="Aldolase class I"/>
    <property type="match status" value="1"/>
</dbReference>
<keyword evidence="8" id="KW-0812">Transmembrane</keyword>
<organism evidence="10 11">
    <name type="scientific">Seminavis robusta</name>
    <dbReference type="NCBI Taxonomy" id="568900"/>
    <lineage>
        <taxon>Eukaryota</taxon>
        <taxon>Sar</taxon>
        <taxon>Stramenopiles</taxon>
        <taxon>Ochrophyta</taxon>
        <taxon>Bacillariophyta</taxon>
        <taxon>Bacillariophyceae</taxon>
        <taxon>Bacillariophycidae</taxon>
        <taxon>Naviculales</taxon>
        <taxon>Naviculaceae</taxon>
        <taxon>Seminavis</taxon>
    </lineage>
</organism>